<protein>
    <submittedName>
        <fullName evidence="5">Activin_recp domain-containing protein</fullName>
    </submittedName>
</protein>
<dbReference type="WBParaSite" id="EVEC_0001082501-mRNA-1">
    <property type="protein sequence ID" value="EVEC_0001082501-mRNA-1"/>
    <property type="gene ID" value="EVEC_0001082501"/>
</dbReference>
<dbReference type="SUPFAM" id="SSF57302">
    <property type="entry name" value="Snake toxin-like"/>
    <property type="match status" value="1"/>
</dbReference>
<sequence>MLSMLINLILLTLPAFTDTLICISHHEYHEDGKIRLINLNHCGAYNGFCVKVRYWDDDPLKKRGFSRGCDKNDCIEFGNSLFGWKPNGCRQNSDYGSDGEICCCQTDMCNGTIGRQLQISVILLQVLLLLLFLTVRY</sequence>
<feature type="signal peptide" evidence="2">
    <location>
        <begin position="1"/>
        <end position="19"/>
    </location>
</feature>
<dbReference type="Proteomes" id="UP000274131">
    <property type="component" value="Unassembled WGS sequence"/>
</dbReference>
<dbReference type="PANTHER" id="PTHR34721:SF10">
    <property type="entry name" value="ACTIVIN TYPES I AND II RECEPTOR DOMAIN-CONTAINING PROTEIN-RELATED"/>
    <property type="match status" value="1"/>
</dbReference>
<keyword evidence="1" id="KW-0472">Membrane</keyword>
<evidence type="ECO:0000256" key="1">
    <source>
        <dbReference type="SAM" id="Phobius"/>
    </source>
</evidence>
<gene>
    <name evidence="3" type="ORF">EVEC_LOCUS10150</name>
</gene>
<dbReference type="InterPro" id="IPR045860">
    <property type="entry name" value="Snake_toxin-like_sf"/>
</dbReference>
<reference evidence="3 4" key="2">
    <citation type="submission" date="2018-10" db="EMBL/GenBank/DDBJ databases">
        <authorList>
            <consortium name="Pathogen Informatics"/>
        </authorList>
    </citation>
    <scope>NUCLEOTIDE SEQUENCE [LARGE SCALE GENOMIC DNA]</scope>
</reference>
<evidence type="ECO:0000256" key="2">
    <source>
        <dbReference type="SAM" id="SignalP"/>
    </source>
</evidence>
<keyword evidence="1" id="KW-0812">Transmembrane</keyword>
<proteinExistence type="predicted"/>
<keyword evidence="4" id="KW-1185">Reference proteome</keyword>
<accession>A0A0N4VJ04</accession>
<dbReference type="EMBL" id="UXUI01010584">
    <property type="protein sequence ID" value="VDD95399.1"/>
    <property type="molecule type" value="Genomic_DNA"/>
</dbReference>
<feature type="transmembrane region" description="Helical" evidence="1">
    <location>
        <begin position="117"/>
        <end position="135"/>
    </location>
</feature>
<organism evidence="5">
    <name type="scientific">Enterobius vermicularis</name>
    <name type="common">Human pinworm</name>
    <dbReference type="NCBI Taxonomy" id="51028"/>
    <lineage>
        <taxon>Eukaryota</taxon>
        <taxon>Metazoa</taxon>
        <taxon>Ecdysozoa</taxon>
        <taxon>Nematoda</taxon>
        <taxon>Chromadorea</taxon>
        <taxon>Rhabditida</taxon>
        <taxon>Spirurina</taxon>
        <taxon>Oxyuridomorpha</taxon>
        <taxon>Oxyuroidea</taxon>
        <taxon>Oxyuridae</taxon>
        <taxon>Enterobius</taxon>
    </lineage>
</organism>
<feature type="chain" id="PRO_5043122983" evidence="2">
    <location>
        <begin position="20"/>
        <end position="137"/>
    </location>
</feature>
<dbReference type="PANTHER" id="PTHR34721">
    <property type="entry name" value="PROTEIN CBG09734"/>
    <property type="match status" value="1"/>
</dbReference>
<evidence type="ECO:0000313" key="4">
    <source>
        <dbReference type="Proteomes" id="UP000274131"/>
    </source>
</evidence>
<dbReference type="AlphaFoldDB" id="A0A0N4VJ04"/>
<evidence type="ECO:0000313" key="5">
    <source>
        <dbReference type="WBParaSite" id="EVEC_0001082501-mRNA-1"/>
    </source>
</evidence>
<name>A0A0N4VJ04_ENTVE</name>
<keyword evidence="1" id="KW-1133">Transmembrane helix</keyword>
<reference evidence="5" key="1">
    <citation type="submission" date="2017-02" db="UniProtKB">
        <authorList>
            <consortium name="WormBaseParasite"/>
        </authorList>
    </citation>
    <scope>IDENTIFICATION</scope>
</reference>
<evidence type="ECO:0000313" key="3">
    <source>
        <dbReference type="EMBL" id="VDD95399.1"/>
    </source>
</evidence>
<dbReference type="OrthoDB" id="5855683at2759"/>
<keyword evidence="2" id="KW-0732">Signal</keyword>